<dbReference type="Proteomes" id="UP001642409">
    <property type="component" value="Unassembled WGS sequence"/>
</dbReference>
<evidence type="ECO:0000313" key="1">
    <source>
        <dbReference type="EMBL" id="CAI9963024.1"/>
    </source>
</evidence>
<name>A0AA86UPF3_9EUKA</name>
<evidence type="ECO:0000313" key="2">
    <source>
        <dbReference type="EMBL" id="CAL6047848.1"/>
    </source>
</evidence>
<evidence type="ECO:0000313" key="3">
    <source>
        <dbReference type="Proteomes" id="UP001642409"/>
    </source>
</evidence>
<comment type="caution">
    <text evidence="1">The sequence shown here is derived from an EMBL/GenBank/DDBJ whole genome shotgun (WGS) entry which is preliminary data.</text>
</comment>
<reference evidence="1" key="1">
    <citation type="submission" date="2023-06" db="EMBL/GenBank/DDBJ databases">
        <authorList>
            <person name="Kurt Z."/>
        </authorList>
    </citation>
    <scope>NUCLEOTIDE SEQUENCE</scope>
</reference>
<keyword evidence="3" id="KW-1185">Reference proteome</keyword>
<gene>
    <name evidence="2" type="ORF">HINF_LOCUS42404</name>
    <name evidence="1" type="ORF">HINF_LOCUS50669</name>
</gene>
<proteinExistence type="predicted"/>
<sequence>MKMKTCDSKYSLKERSGLCSWREADVFQCIAVLRIYFVSVTFKAKIDIAFAVTLLLDRIMFQCSLNLKFDRLVWISQHNVTFKIRLISFLQHAQIFINVRKLLYILAHSYLQRYIYRLTLLVHLKTSTQQSITSMQRQYQVRQSTSIINQKLIISFKILLFKFHPRKSINFHFK</sequence>
<organism evidence="1">
    <name type="scientific">Hexamita inflata</name>
    <dbReference type="NCBI Taxonomy" id="28002"/>
    <lineage>
        <taxon>Eukaryota</taxon>
        <taxon>Metamonada</taxon>
        <taxon>Diplomonadida</taxon>
        <taxon>Hexamitidae</taxon>
        <taxon>Hexamitinae</taxon>
        <taxon>Hexamita</taxon>
    </lineage>
</organism>
<dbReference type="EMBL" id="CAXDID020000173">
    <property type="protein sequence ID" value="CAL6047848.1"/>
    <property type="molecule type" value="Genomic_DNA"/>
</dbReference>
<dbReference type="EMBL" id="CATOUU010000964">
    <property type="protein sequence ID" value="CAI9963024.1"/>
    <property type="molecule type" value="Genomic_DNA"/>
</dbReference>
<dbReference type="AlphaFoldDB" id="A0AA86UPF3"/>
<reference evidence="2 3" key="2">
    <citation type="submission" date="2024-07" db="EMBL/GenBank/DDBJ databases">
        <authorList>
            <person name="Akdeniz Z."/>
        </authorList>
    </citation>
    <scope>NUCLEOTIDE SEQUENCE [LARGE SCALE GENOMIC DNA]</scope>
</reference>
<protein>
    <submittedName>
        <fullName evidence="2">Hypothetical_protein</fullName>
    </submittedName>
</protein>
<accession>A0AA86UPF3</accession>